<dbReference type="Proteomes" id="UP000265614">
    <property type="component" value="Unassembled WGS sequence"/>
</dbReference>
<dbReference type="PANTHER" id="PTHR43071:SF1">
    <property type="entry name" value="2-AMINO-4-HYDROXY-6-HYDROXYMETHYLDIHYDROPTERIDINE PYROPHOSPHOKINASE"/>
    <property type="match status" value="1"/>
</dbReference>
<evidence type="ECO:0000313" key="10">
    <source>
        <dbReference type="EMBL" id="RJK96032.1"/>
    </source>
</evidence>
<evidence type="ECO:0000313" key="11">
    <source>
        <dbReference type="Proteomes" id="UP000265614"/>
    </source>
</evidence>
<proteinExistence type="predicted"/>
<comment type="caution">
    <text evidence="10">The sequence shown here is derived from an EMBL/GenBank/DDBJ whole genome shotgun (WGS) entry which is preliminary data.</text>
</comment>
<dbReference type="SUPFAM" id="SSF55083">
    <property type="entry name" value="6-hydroxymethyl-7,8-dihydropterin pyrophosphokinase, HPPK"/>
    <property type="match status" value="1"/>
</dbReference>
<evidence type="ECO:0000259" key="9">
    <source>
        <dbReference type="PROSITE" id="PS00794"/>
    </source>
</evidence>
<dbReference type="PROSITE" id="PS00794">
    <property type="entry name" value="HPPK"/>
    <property type="match status" value="1"/>
</dbReference>
<dbReference type="GO" id="GO:0016301">
    <property type="term" value="F:kinase activity"/>
    <property type="evidence" value="ECO:0007669"/>
    <property type="project" value="UniProtKB-KW"/>
</dbReference>
<keyword evidence="7" id="KW-0067">ATP-binding</keyword>
<evidence type="ECO:0000256" key="2">
    <source>
        <dbReference type="ARBA" id="ARBA00005051"/>
    </source>
</evidence>
<dbReference type="GO" id="GO:0046656">
    <property type="term" value="P:folic acid biosynthetic process"/>
    <property type="evidence" value="ECO:0007669"/>
    <property type="project" value="UniProtKB-KW"/>
</dbReference>
<sequence length="205" mass="21576">MADAPRSATPSAHDAVELVDTITGSLRPIRRAAFGLGSNLGEREEALQGAVDALLESPEIHAAGVSPVYETAPVGGPDQADYLNAVLVVDTTLPPRALLERAHAVEEAYGRDRAREERWGPRPLDIDVLAVGDQVVTGGGDGAGGLVLPHPRAAERGFVLAPWADVDPGFRLPGSRTVRELLDEVAGRGGLQGVRRRPDLALVLP</sequence>
<dbReference type="GO" id="GO:0005524">
    <property type="term" value="F:ATP binding"/>
    <property type="evidence" value="ECO:0007669"/>
    <property type="project" value="UniProtKB-KW"/>
</dbReference>
<dbReference type="NCBIfam" id="TIGR01498">
    <property type="entry name" value="folK"/>
    <property type="match status" value="1"/>
</dbReference>
<keyword evidence="5" id="KW-0547">Nucleotide-binding</keyword>
<keyword evidence="6 10" id="KW-0418">Kinase</keyword>
<dbReference type="CDD" id="cd00483">
    <property type="entry name" value="HPPK"/>
    <property type="match status" value="1"/>
</dbReference>
<reference evidence="10 11" key="1">
    <citation type="submission" date="2018-09" db="EMBL/GenBank/DDBJ databases">
        <title>YIM 75000 draft genome.</title>
        <authorList>
            <person name="Tang S."/>
            <person name="Feng Y."/>
        </authorList>
    </citation>
    <scope>NUCLEOTIDE SEQUENCE [LARGE SCALE GENOMIC DNA]</scope>
    <source>
        <strain evidence="10 11">YIM 75000</strain>
    </source>
</reference>
<dbReference type="EC" id="2.7.6.3" evidence="3"/>
<dbReference type="AlphaFoldDB" id="A0A3A3YYY4"/>
<keyword evidence="8" id="KW-0289">Folate biosynthesis</keyword>
<feature type="domain" description="7,8-dihydro-6-hydroxymethylpterin-pyrophosphokinase" evidence="9">
    <location>
        <begin position="118"/>
        <end position="129"/>
    </location>
</feature>
<dbReference type="GO" id="GO:0046654">
    <property type="term" value="P:tetrahydrofolate biosynthetic process"/>
    <property type="evidence" value="ECO:0007669"/>
    <property type="project" value="UniProtKB-UniPathway"/>
</dbReference>
<dbReference type="Pfam" id="PF01288">
    <property type="entry name" value="HPPK"/>
    <property type="match status" value="1"/>
</dbReference>
<evidence type="ECO:0000256" key="3">
    <source>
        <dbReference type="ARBA" id="ARBA00013253"/>
    </source>
</evidence>
<dbReference type="InterPro" id="IPR035907">
    <property type="entry name" value="Hppk_sf"/>
</dbReference>
<dbReference type="EMBL" id="QZEZ01000004">
    <property type="protein sequence ID" value="RJK96032.1"/>
    <property type="molecule type" value="Genomic_DNA"/>
</dbReference>
<evidence type="ECO:0000256" key="5">
    <source>
        <dbReference type="ARBA" id="ARBA00022741"/>
    </source>
</evidence>
<keyword evidence="4 10" id="KW-0808">Transferase</keyword>
<dbReference type="PANTHER" id="PTHR43071">
    <property type="entry name" value="2-AMINO-4-HYDROXY-6-HYDROXYMETHYLDIHYDROPTERIDINE PYROPHOSPHOKINASE"/>
    <property type="match status" value="1"/>
</dbReference>
<evidence type="ECO:0000256" key="1">
    <source>
        <dbReference type="ARBA" id="ARBA00000198"/>
    </source>
</evidence>
<dbReference type="RefSeq" id="WP_119950458.1">
    <property type="nucleotide sequence ID" value="NZ_QZEZ01000004.1"/>
</dbReference>
<dbReference type="OrthoDB" id="9808041at2"/>
<evidence type="ECO:0000256" key="8">
    <source>
        <dbReference type="ARBA" id="ARBA00022909"/>
    </source>
</evidence>
<comment type="pathway">
    <text evidence="2">Cofactor biosynthesis; tetrahydrofolate biosynthesis; 2-amino-4-hydroxy-6-hydroxymethyl-7,8-dihydropteridine diphosphate from 7,8-dihydroneopterin triphosphate: step 4/4.</text>
</comment>
<dbReference type="UniPathway" id="UPA00077">
    <property type="reaction ID" value="UER00155"/>
</dbReference>
<evidence type="ECO:0000256" key="7">
    <source>
        <dbReference type="ARBA" id="ARBA00022840"/>
    </source>
</evidence>
<protein>
    <recommendedName>
        <fullName evidence="3">2-amino-4-hydroxy-6-hydroxymethyldihydropteridine diphosphokinase</fullName>
        <ecNumber evidence="3">2.7.6.3</ecNumber>
    </recommendedName>
</protein>
<comment type="catalytic activity">
    <reaction evidence="1">
        <text>6-hydroxymethyl-7,8-dihydropterin + ATP = (7,8-dihydropterin-6-yl)methyl diphosphate + AMP + H(+)</text>
        <dbReference type="Rhea" id="RHEA:11412"/>
        <dbReference type="ChEBI" id="CHEBI:15378"/>
        <dbReference type="ChEBI" id="CHEBI:30616"/>
        <dbReference type="ChEBI" id="CHEBI:44841"/>
        <dbReference type="ChEBI" id="CHEBI:72950"/>
        <dbReference type="ChEBI" id="CHEBI:456215"/>
        <dbReference type="EC" id="2.7.6.3"/>
    </reaction>
</comment>
<accession>A0A3A3YYY4</accession>
<gene>
    <name evidence="10" type="primary">folK</name>
    <name evidence="10" type="ORF">D5H78_10745</name>
</gene>
<keyword evidence="11" id="KW-1185">Reference proteome</keyword>
<evidence type="ECO:0000256" key="4">
    <source>
        <dbReference type="ARBA" id="ARBA00022679"/>
    </source>
</evidence>
<dbReference type="InterPro" id="IPR000550">
    <property type="entry name" value="Hppk"/>
</dbReference>
<dbReference type="Gene3D" id="3.30.70.560">
    <property type="entry name" value="7,8-Dihydro-6-hydroxymethylpterin-pyrophosphokinase HPPK"/>
    <property type="match status" value="1"/>
</dbReference>
<organism evidence="10 11">
    <name type="scientific">Vallicoccus soli</name>
    <dbReference type="NCBI Taxonomy" id="2339232"/>
    <lineage>
        <taxon>Bacteria</taxon>
        <taxon>Bacillati</taxon>
        <taxon>Actinomycetota</taxon>
        <taxon>Actinomycetes</taxon>
        <taxon>Motilibacterales</taxon>
        <taxon>Vallicoccaceae</taxon>
        <taxon>Vallicoccus</taxon>
    </lineage>
</organism>
<dbReference type="GO" id="GO:0003848">
    <property type="term" value="F:2-amino-4-hydroxy-6-hydroxymethyldihydropteridine diphosphokinase activity"/>
    <property type="evidence" value="ECO:0007669"/>
    <property type="project" value="UniProtKB-EC"/>
</dbReference>
<name>A0A3A3YYY4_9ACTN</name>
<evidence type="ECO:0000256" key="6">
    <source>
        <dbReference type="ARBA" id="ARBA00022777"/>
    </source>
</evidence>